<dbReference type="InterPro" id="IPR026505">
    <property type="entry name" value="Solute_c_fam_35_mem_F3/F4"/>
</dbReference>
<dbReference type="PANTHER" id="PTHR19346">
    <property type="entry name" value="SUGAR PHOSPHATE TRANSPORTER DOMAIN-CONTAINING PROTEIN"/>
    <property type="match status" value="1"/>
</dbReference>
<dbReference type="InterPro" id="IPR000620">
    <property type="entry name" value="EamA_dom"/>
</dbReference>
<dbReference type="AlphaFoldDB" id="A0AAN7SVI2"/>
<feature type="transmembrane region" description="Helical" evidence="3">
    <location>
        <begin position="252"/>
        <end position="272"/>
    </location>
</feature>
<feature type="domain" description="EamA" evidence="4">
    <location>
        <begin position="212"/>
        <end position="324"/>
    </location>
</feature>
<feature type="transmembrane region" description="Helical" evidence="3">
    <location>
        <begin position="389"/>
        <end position="408"/>
    </location>
</feature>
<feature type="transmembrane region" description="Helical" evidence="3">
    <location>
        <begin position="428"/>
        <end position="449"/>
    </location>
</feature>
<accession>A0AAN7SVI2</accession>
<feature type="transmembrane region" description="Helical" evidence="3">
    <location>
        <begin position="456"/>
        <end position="476"/>
    </location>
</feature>
<evidence type="ECO:0000313" key="5">
    <source>
        <dbReference type="EMBL" id="KAK5082726.1"/>
    </source>
</evidence>
<keyword evidence="6" id="KW-1185">Reference proteome</keyword>
<feature type="compositionally biased region" description="Basic and acidic residues" evidence="2">
    <location>
        <begin position="512"/>
        <end position="523"/>
    </location>
</feature>
<evidence type="ECO:0000256" key="2">
    <source>
        <dbReference type="SAM" id="MobiDB-lite"/>
    </source>
</evidence>
<name>A0AAN7SVI2_9EURO</name>
<feature type="transmembrane region" description="Helical" evidence="3">
    <location>
        <begin position="187"/>
        <end position="206"/>
    </location>
</feature>
<reference evidence="5 6" key="1">
    <citation type="submission" date="2023-08" db="EMBL/GenBank/DDBJ databases">
        <title>Black Yeasts Isolated from many extreme environments.</title>
        <authorList>
            <person name="Coleine C."/>
            <person name="Stajich J.E."/>
            <person name="Selbmann L."/>
        </authorList>
    </citation>
    <scope>NUCLEOTIDE SEQUENCE [LARGE SCALE GENOMIC DNA]</scope>
    <source>
        <strain evidence="5 6">CCFEE 5910</strain>
    </source>
</reference>
<keyword evidence="3" id="KW-0472">Membrane</keyword>
<feature type="transmembrane region" description="Helical" evidence="3">
    <location>
        <begin position="482"/>
        <end position="504"/>
    </location>
</feature>
<feature type="compositionally biased region" description="Basic and acidic residues" evidence="2">
    <location>
        <begin position="102"/>
        <end position="123"/>
    </location>
</feature>
<dbReference type="Proteomes" id="UP001309876">
    <property type="component" value="Unassembled WGS sequence"/>
</dbReference>
<evidence type="ECO:0000256" key="3">
    <source>
        <dbReference type="SAM" id="Phobius"/>
    </source>
</evidence>
<evidence type="ECO:0000259" key="4">
    <source>
        <dbReference type="Pfam" id="PF00892"/>
    </source>
</evidence>
<dbReference type="EMBL" id="JAVRRJ010000007">
    <property type="protein sequence ID" value="KAK5082726.1"/>
    <property type="molecule type" value="Genomic_DNA"/>
</dbReference>
<sequence>MTSHTELGSSPGSDSSQGIIFTPAGSVSPLPTNPAFHSQPGIALQSLSKKKEETHWPRPGAQQNYSDTKDEAGYESDAGDMSGGPPLHRPTGGFSNTSAPLLKEDKMPRGRRDSYEREHERSVGSRKPTRNTFRSRSPKQARPEDQARKKYLYASFFLVLSLISFVIQTETAVYIQHKLHWNKAYCMLWLTHGSWSLLWPTQLLILRLQKRRQSWHSFWLSHRSLLTSTAQMVQTQDLHPSKLSAPRPWKHMFQVTAFVTTFLTVAGGSWYVAVDLTTPSDLTAIYNCSAFFAYAFSILLLKEKARLDKIISVALAILGVLIVAYGDSGHPKHGSHSGGATNPQPDEPDNRTLGNLVIGIGSVMYGLYEVLYKKYACPPEGTSPTRGMLFANTFGSMIGIFTLFVLWIPLPILHYTGIETFALPTGKAAALLAVSTLSNAIFSGSFLVLMSLTSPVLSSVAALLTIFLVAITDYLLTGEPLSGATISGGILIVVAFGLLSWATYREMMQEEKKRVEEEGKNFDEVEAMLDDDEALDEDSFEEDSLGRKGKRRVSD</sequence>
<proteinExistence type="predicted"/>
<evidence type="ECO:0000313" key="6">
    <source>
        <dbReference type="Proteomes" id="UP001309876"/>
    </source>
</evidence>
<feature type="transmembrane region" description="Helical" evidence="3">
    <location>
        <begin position="284"/>
        <end position="301"/>
    </location>
</feature>
<dbReference type="SUPFAM" id="SSF103481">
    <property type="entry name" value="Multidrug resistance efflux transporter EmrE"/>
    <property type="match status" value="2"/>
</dbReference>
<keyword evidence="3" id="KW-0812">Transmembrane</keyword>
<feature type="transmembrane region" description="Helical" evidence="3">
    <location>
        <begin position="310"/>
        <end position="326"/>
    </location>
</feature>
<comment type="caution">
    <text evidence="5">The sequence shown here is derived from an EMBL/GenBank/DDBJ whole genome shotgun (WGS) entry which is preliminary data.</text>
</comment>
<evidence type="ECO:0000256" key="1">
    <source>
        <dbReference type="ARBA" id="ARBA00004477"/>
    </source>
</evidence>
<feature type="region of interest" description="Disordered" evidence="2">
    <location>
        <begin position="1"/>
        <end position="144"/>
    </location>
</feature>
<dbReference type="InterPro" id="IPR037185">
    <property type="entry name" value="EmrE-like"/>
</dbReference>
<feature type="compositionally biased region" description="Polar residues" evidence="2">
    <location>
        <begin position="1"/>
        <end position="19"/>
    </location>
</feature>
<comment type="subcellular location">
    <subcellularLocation>
        <location evidence="1">Endoplasmic reticulum membrane</location>
        <topology evidence="1">Multi-pass membrane protein</topology>
    </subcellularLocation>
</comment>
<organism evidence="5 6">
    <name type="scientific">Lithohypha guttulata</name>
    <dbReference type="NCBI Taxonomy" id="1690604"/>
    <lineage>
        <taxon>Eukaryota</taxon>
        <taxon>Fungi</taxon>
        <taxon>Dikarya</taxon>
        <taxon>Ascomycota</taxon>
        <taxon>Pezizomycotina</taxon>
        <taxon>Eurotiomycetes</taxon>
        <taxon>Chaetothyriomycetidae</taxon>
        <taxon>Chaetothyriales</taxon>
        <taxon>Trichomeriaceae</taxon>
        <taxon>Lithohypha</taxon>
    </lineage>
</organism>
<feature type="transmembrane region" description="Helical" evidence="3">
    <location>
        <begin position="352"/>
        <end position="368"/>
    </location>
</feature>
<feature type="compositionally biased region" description="Acidic residues" evidence="2">
    <location>
        <begin position="524"/>
        <end position="543"/>
    </location>
</feature>
<protein>
    <recommendedName>
        <fullName evidence="4">EamA domain-containing protein</fullName>
    </recommendedName>
</protein>
<feature type="transmembrane region" description="Helical" evidence="3">
    <location>
        <begin position="151"/>
        <end position="175"/>
    </location>
</feature>
<gene>
    <name evidence="5" type="ORF">LTR05_006606</name>
</gene>
<feature type="region of interest" description="Disordered" evidence="2">
    <location>
        <begin position="512"/>
        <end position="555"/>
    </location>
</feature>
<dbReference type="GO" id="GO:0016020">
    <property type="term" value="C:membrane"/>
    <property type="evidence" value="ECO:0007669"/>
    <property type="project" value="InterPro"/>
</dbReference>
<keyword evidence="3" id="KW-1133">Transmembrane helix</keyword>
<dbReference type="Pfam" id="PF00892">
    <property type="entry name" value="EamA"/>
    <property type="match status" value="1"/>
</dbReference>
<dbReference type="PANTHER" id="PTHR19346:SF4">
    <property type="entry name" value="SUGAR PHOSPHATE TRANSPORTER DOMAIN-CONTAINING PROTEIN"/>
    <property type="match status" value="1"/>
</dbReference>